<sequence>MVILNDIILHLPAWGDSLVKIAVAGALGGAIGWEREAHGQAAGFRTNILVALGACLMMQLSMEMEVMYRHLSQMSVVRLDPSRIASYAIASMGFLGAGAIIKGRGTVRGLTTAASLWMVTGIGLCVGAGFIMPSVMVTLISLVLLSGLGHKLTRTIHQDLYSLLTVTCHCPLTTLKHLRNVLEMYGVQIHTVNCHKDVKDGLATYRLRLLSKDDIPRAQIMGDLLHLEGLESLSWEEADVP</sequence>
<name>A0A846QW43_9BACT</name>
<feature type="transmembrane region" description="Helical" evidence="7">
    <location>
        <begin position="84"/>
        <end position="101"/>
    </location>
</feature>
<keyword evidence="6 7" id="KW-0472">Membrane</keyword>
<evidence type="ECO:0000259" key="8">
    <source>
        <dbReference type="Pfam" id="PF02308"/>
    </source>
</evidence>
<comment type="similarity">
    <text evidence="2">Belongs to the MgtC/SapB family.</text>
</comment>
<protein>
    <submittedName>
        <fullName evidence="9">Putative Mg2+ transporter-C (MgtC) family protein</fullName>
    </submittedName>
</protein>
<dbReference type="InterPro" id="IPR003416">
    <property type="entry name" value="MgtC/SapB/SrpB/YhiD_fam"/>
</dbReference>
<dbReference type="PRINTS" id="PR01837">
    <property type="entry name" value="MGTCSAPBPROT"/>
</dbReference>
<dbReference type="AlphaFoldDB" id="A0A846QW43"/>
<keyword evidence="4 7" id="KW-0812">Transmembrane</keyword>
<dbReference type="EMBL" id="JAATJA010000004">
    <property type="protein sequence ID" value="NJB69334.1"/>
    <property type="molecule type" value="Genomic_DNA"/>
</dbReference>
<dbReference type="Pfam" id="PF02308">
    <property type="entry name" value="MgtC"/>
    <property type="match status" value="1"/>
</dbReference>
<dbReference type="PANTHER" id="PTHR33778:SF1">
    <property type="entry name" value="MAGNESIUM TRANSPORTER YHID-RELATED"/>
    <property type="match status" value="1"/>
</dbReference>
<dbReference type="InterPro" id="IPR049177">
    <property type="entry name" value="MgtC_SapB_SrpB_YhiD_N"/>
</dbReference>
<comment type="caution">
    <text evidence="9">The sequence shown here is derived from an EMBL/GenBank/DDBJ whole genome shotgun (WGS) entry which is preliminary data.</text>
</comment>
<evidence type="ECO:0000256" key="3">
    <source>
        <dbReference type="ARBA" id="ARBA00022475"/>
    </source>
</evidence>
<keyword evidence="5 7" id="KW-1133">Transmembrane helix</keyword>
<dbReference type="RefSeq" id="WP_167942411.1">
    <property type="nucleotide sequence ID" value="NZ_JAATJA010000004.1"/>
</dbReference>
<reference evidence="9 10" key="1">
    <citation type="submission" date="2020-03" db="EMBL/GenBank/DDBJ databases">
        <title>Genomic Encyclopedia of Type Strains, Phase IV (KMG-IV): sequencing the most valuable type-strain genomes for metagenomic binning, comparative biology and taxonomic classification.</title>
        <authorList>
            <person name="Goeker M."/>
        </authorList>
    </citation>
    <scope>NUCLEOTIDE SEQUENCE [LARGE SCALE GENOMIC DNA]</scope>
    <source>
        <strain evidence="9 10">DSM 24233</strain>
    </source>
</reference>
<evidence type="ECO:0000256" key="4">
    <source>
        <dbReference type="ARBA" id="ARBA00022692"/>
    </source>
</evidence>
<feature type="domain" description="MgtC/SapB/SrpB/YhiD N-terminal" evidence="8">
    <location>
        <begin position="22"/>
        <end position="148"/>
    </location>
</feature>
<proteinExistence type="inferred from homology"/>
<organism evidence="9 10">
    <name type="scientific">Desulfobaculum xiamenense</name>
    <dbReference type="NCBI Taxonomy" id="995050"/>
    <lineage>
        <taxon>Bacteria</taxon>
        <taxon>Pseudomonadati</taxon>
        <taxon>Thermodesulfobacteriota</taxon>
        <taxon>Desulfovibrionia</taxon>
        <taxon>Desulfovibrionales</taxon>
        <taxon>Desulfovibrionaceae</taxon>
        <taxon>Desulfobaculum</taxon>
    </lineage>
</organism>
<gene>
    <name evidence="9" type="ORF">GGQ74_003031</name>
</gene>
<evidence type="ECO:0000256" key="1">
    <source>
        <dbReference type="ARBA" id="ARBA00004651"/>
    </source>
</evidence>
<dbReference type="Proteomes" id="UP000580856">
    <property type="component" value="Unassembled WGS sequence"/>
</dbReference>
<evidence type="ECO:0000256" key="5">
    <source>
        <dbReference type="ARBA" id="ARBA00022989"/>
    </source>
</evidence>
<keyword evidence="3" id="KW-1003">Cell membrane</keyword>
<feature type="transmembrane region" description="Helical" evidence="7">
    <location>
        <begin position="121"/>
        <end position="145"/>
    </location>
</feature>
<dbReference type="GO" id="GO:0005886">
    <property type="term" value="C:plasma membrane"/>
    <property type="evidence" value="ECO:0007669"/>
    <property type="project" value="UniProtKB-SubCell"/>
</dbReference>
<keyword evidence="10" id="KW-1185">Reference proteome</keyword>
<evidence type="ECO:0000313" key="10">
    <source>
        <dbReference type="Proteomes" id="UP000580856"/>
    </source>
</evidence>
<evidence type="ECO:0000256" key="2">
    <source>
        <dbReference type="ARBA" id="ARBA00009298"/>
    </source>
</evidence>
<evidence type="ECO:0000313" key="9">
    <source>
        <dbReference type="EMBL" id="NJB69334.1"/>
    </source>
</evidence>
<evidence type="ECO:0000256" key="6">
    <source>
        <dbReference type="ARBA" id="ARBA00023136"/>
    </source>
</evidence>
<dbReference type="PANTHER" id="PTHR33778">
    <property type="entry name" value="PROTEIN MGTC"/>
    <property type="match status" value="1"/>
</dbReference>
<accession>A0A846QW43</accession>
<comment type="subcellular location">
    <subcellularLocation>
        <location evidence="1">Cell membrane</location>
        <topology evidence="1">Multi-pass membrane protein</topology>
    </subcellularLocation>
</comment>
<evidence type="ECO:0000256" key="7">
    <source>
        <dbReference type="SAM" id="Phobius"/>
    </source>
</evidence>